<accession>A0A7K1XTH5</accession>
<comment type="caution">
    <text evidence="1">The sequence shown here is derived from an EMBL/GenBank/DDBJ whole genome shotgun (WGS) entry which is preliminary data.</text>
</comment>
<evidence type="ECO:0000313" key="1">
    <source>
        <dbReference type="EMBL" id="MXV14262.1"/>
    </source>
</evidence>
<gene>
    <name evidence="1" type="ORF">GS398_03050</name>
</gene>
<keyword evidence="2" id="KW-1185">Reference proteome</keyword>
<dbReference type="AlphaFoldDB" id="A0A7K1XTH5"/>
<proteinExistence type="predicted"/>
<reference evidence="1 2" key="1">
    <citation type="submission" date="2019-11" db="EMBL/GenBank/DDBJ databases">
        <title>Pedobacter sp. HMF7056 Genome sequencing and assembly.</title>
        <authorList>
            <person name="Kang H."/>
            <person name="Kim H."/>
            <person name="Joh K."/>
        </authorList>
    </citation>
    <scope>NUCLEOTIDE SEQUENCE [LARGE SCALE GENOMIC DNA]</scope>
    <source>
        <strain evidence="1 2">HMF7056</strain>
    </source>
</reference>
<protein>
    <submittedName>
        <fullName evidence="1">Uncharacterized protein</fullName>
    </submittedName>
</protein>
<dbReference type="Proteomes" id="UP000451233">
    <property type="component" value="Unassembled WGS sequence"/>
</dbReference>
<dbReference type="RefSeq" id="WP_160905246.1">
    <property type="nucleotide sequence ID" value="NZ_WVHS01000001.1"/>
</dbReference>
<sequence>MSEESKDRKHLNDEEIINLVRAAKKPGMRFTVDLYLLDYIKHCFLEDGQLQGNIDKLQLVLKHVDEPAAKSAVEEVISSLKCVQSEYKEYLADMRAMAAEGDAASRNE</sequence>
<name>A0A7K1XTH5_9SPHI</name>
<evidence type="ECO:0000313" key="2">
    <source>
        <dbReference type="Proteomes" id="UP000451233"/>
    </source>
</evidence>
<organism evidence="1 2">
    <name type="scientific">Hufsiella ginkgonis</name>
    <dbReference type="NCBI Taxonomy" id="2695274"/>
    <lineage>
        <taxon>Bacteria</taxon>
        <taxon>Pseudomonadati</taxon>
        <taxon>Bacteroidota</taxon>
        <taxon>Sphingobacteriia</taxon>
        <taxon>Sphingobacteriales</taxon>
        <taxon>Sphingobacteriaceae</taxon>
        <taxon>Hufsiella</taxon>
    </lineage>
</organism>
<dbReference type="EMBL" id="WVHS01000001">
    <property type="protein sequence ID" value="MXV14262.1"/>
    <property type="molecule type" value="Genomic_DNA"/>
</dbReference>